<comment type="cofactor">
    <cofactor evidence="1 11">
        <name>Mg(2+)</name>
        <dbReference type="ChEBI" id="CHEBI:18420"/>
    </cofactor>
</comment>
<feature type="binding site" evidence="11">
    <location>
        <position position="28"/>
    </location>
    <ligand>
        <name>ATP</name>
        <dbReference type="ChEBI" id="CHEBI:30616"/>
    </ligand>
</feature>
<reference evidence="15 16" key="1">
    <citation type="submission" date="2023-09" db="EMBL/GenBank/DDBJ databases">
        <title>Microbial mechanism of fulvic acid promoting antimony reduction mineralization in rice fields.</title>
        <authorList>
            <person name="Chen G."/>
            <person name="Lan J."/>
        </authorList>
    </citation>
    <scope>NUCLEOTIDE SEQUENCE [LARGE SCALE GENOMIC DNA]</scope>
    <source>
        <strain evidence="15 16">PS1</strain>
    </source>
</reference>
<feature type="binding site" evidence="11">
    <location>
        <position position="28"/>
    </location>
    <ligand>
        <name>CTP</name>
        <dbReference type="ChEBI" id="CHEBI:37563"/>
    </ligand>
</feature>
<feature type="binding site" evidence="11">
    <location>
        <position position="158"/>
    </location>
    <ligand>
        <name>ATP</name>
        <dbReference type="ChEBI" id="CHEBI:30616"/>
    </ligand>
</feature>
<dbReference type="NCBIfam" id="NF009814">
    <property type="entry name" value="PRK13299.1"/>
    <property type="match status" value="1"/>
</dbReference>
<keyword evidence="16" id="KW-1185">Reference proteome</keyword>
<evidence type="ECO:0000259" key="12">
    <source>
        <dbReference type="Pfam" id="PF01743"/>
    </source>
</evidence>
<feature type="binding site" evidence="11">
    <location>
        <position position="158"/>
    </location>
    <ligand>
        <name>CTP</name>
        <dbReference type="ChEBI" id="CHEBI:37563"/>
    </ligand>
</feature>
<evidence type="ECO:0000256" key="1">
    <source>
        <dbReference type="ARBA" id="ARBA00001946"/>
    </source>
</evidence>
<evidence type="ECO:0000256" key="6">
    <source>
        <dbReference type="ARBA" id="ARBA00022741"/>
    </source>
</evidence>
<comment type="catalytic activity">
    <reaction evidence="11">
        <text>a tRNA precursor + 2 CTP + ATP = a tRNA with a 3' CCA end + 3 diphosphate</text>
        <dbReference type="Rhea" id="RHEA:14433"/>
        <dbReference type="Rhea" id="RHEA-COMP:10465"/>
        <dbReference type="Rhea" id="RHEA-COMP:10468"/>
        <dbReference type="ChEBI" id="CHEBI:30616"/>
        <dbReference type="ChEBI" id="CHEBI:33019"/>
        <dbReference type="ChEBI" id="CHEBI:37563"/>
        <dbReference type="ChEBI" id="CHEBI:74896"/>
        <dbReference type="ChEBI" id="CHEBI:83071"/>
        <dbReference type="EC" id="2.7.7.72"/>
    </reaction>
</comment>
<feature type="domain" description="CCA-adding enzyme C-terminal" evidence="14">
    <location>
        <begin position="250"/>
        <end position="391"/>
    </location>
</feature>
<evidence type="ECO:0000256" key="9">
    <source>
        <dbReference type="ARBA" id="ARBA00022842"/>
    </source>
</evidence>
<keyword evidence="2 11" id="KW-0808">Transferase</keyword>
<comment type="miscellaneous">
    <text evidence="11">A single active site specifically recognizes both ATP and CTP and is responsible for their addition.</text>
</comment>
<dbReference type="EC" id="2.7.7.72" evidence="11"/>
<feature type="binding site" evidence="11">
    <location>
        <position position="41"/>
    </location>
    <ligand>
        <name>Mg(2+)</name>
        <dbReference type="ChEBI" id="CHEBI:18420"/>
    </ligand>
</feature>
<feature type="binding site" evidence="11">
    <location>
        <position position="161"/>
    </location>
    <ligand>
        <name>CTP</name>
        <dbReference type="ChEBI" id="CHEBI:37563"/>
    </ligand>
</feature>
<feature type="binding site" evidence="11">
    <location>
        <position position="164"/>
    </location>
    <ligand>
        <name>CTP</name>
        <dbReference type="ChEBI" id="CHEBI:37563"/>
    </ligand>
</feature>
<keyword evidence="3 11" id="KW-0819">tRNA processing</keyword>
<keyword evidence="6 11" id="KW-0547">Nucleotide-binding</keyword>
<dbReference type="InterPro" id="IPR050264">
    <property type="entry name" value="Bact_CCA-adding_enz_type3_sf"/>
</dbReference>
<evidence type="ECO:0000256" key="3">
    <source>
        <dbReference type="ARBA" id="ARBA00022694"/>
    </source>
</evidence>
<proteinExistence type="inferred from homology"/>
<dbReference type="InterPro" id="IPR032828">
    <property type="entry name" value="PolyA_RNA-bd"/>
</dbReference>
<evidence type="ECO:0000313" key="16">
    <source>
        <dbReference type="Proteomes" id="UP001303324"/>
    </source>
</evidence>
<dbReference type="Gene3D" id="1.10.110.30">
    <property type="match status" value="1"/>
</dbReference>
<keyword evidence="7 11" id="KW-0692">RNA repair</keyword>
<organism evidence="15 16">
    <name type="scientific">Mesobacillus jeotgali</name>
    <dbReference type="NCBI Taxonomy" id="129985"/>
    <lineage>
        <taxon>Bacteria</taxon>
        <taxon>Bacillati</taxon>
        <taxon>Bacillota</taxon>
        <taxon>Bacilli</taxon>
        <taxon>Bacillales</taxon>
        <taxon>Bacillaceae</taxon>
        <taxon>Mesobacillus</taxon>
    </lineage>
</organism>
<accession>A0ABY9VC60</accession>
<dbReference type="CDD" id="cd05398">
    <property type="entry name" value="NT_ClassII-CCAase"/>
    <property type="match status" value="1"/>
</dbReference>
<feature type="binding site" evidence="11">
    <location>
        <position position="161"/>
    </location>
    <ligand>
        <name>ATP</name>
        <dbReference type="ChEBI" id="CHEBI:30616"/>
    </ligand>
</feature>
<feature type="binding site" evidence="11">
    <location>
        <position position="112"/>
    </location>
    <ligand>
        <name>CTP</name>
        <dbReference type="ChEBI" id="CHEBI:37563"/>
    </ligand>
</feature>
<dbReference type="InterPro" id="IPR032810">
    <property type="entry name" value="CCA-adding_enz_C"/>
</dbReference>
<feature type="binding site" evidence="11">
    <location>
        <position position="112"/>
    </location>
    <ligand>
        <name>ATP</name>
        <dbReference type="ChEBI" id="CHEBI:30616"/>
    </ligand>
</feature>
<comment type="catalytic activity">
    <reaction evidence="11">
        <text>a tRNA with a 3' CCA end + 2 CTP + ATP = a tRNA with a 3' CCACCA end + 3 diphosphate</text>
        <dbReference type="Rhea" id="RHEA:76235"/>
        <dbReference type="Rhea" id="RHEA-COMP:10468"/>
        <dbReference type="Rhea" id="RHEA-COMP:18655"/>
        <dbReference type="ChEBI" id="CHEBI:30616"/>
        <dbReference type="ChEBI" id="CHEBI:33019"/>
        <dbReference type="ChEBI" id="CHEBI:37563"/>
        <dbReference type="ChEBI" id="CHEBI:83071"/>
        <dbReference type="ChEBI" id="CHEBI:195187"/>
    </reaction>
</comment>
<feature type="binding site" evidence="11">
    <location>
        <position position="31"/>
    </location>
    <ligand>
        <name>ATP</name>
        <dbReference type="ChEBI" id="CHEBI:30616"/>
    </ligand>
</feature>
<sequence>MIGDPFKQAVPVLELIENAGFEAYFVGGSVRDHILGREISDVDIATSALPEELKEIFPKTNDVGIEHGTILVHYYGGHYEITTFRSEENYSDFRRPDKVSFIRSLKEDLQRRDFTMNAMAMDKDGNIIDPFAGKEAIKNKQIATVGNPDERFGEDALRMLRAVRFQSQLSFSIEKSTLESLAAQCHLLENIAVERKTVEFEKLLMGTGRREAVQLLSESGMIRFLPGLKEHADAVKRFSSQLTENFELIESWVLLVFELGLKDNEVEDFLRQWKLPVSKIKRINRVHSLLLNRLEKDWDMERVYKAGLEDAICAEIVYSSLQKISCSTDKIKGLHDRLPIKHRKELNVTGNDVMSWMDKPPGPWLRLILEEIERSVITGAVPNEKEKIKKWLSAFNQKSGKN</sequence>
<gene>
    <name evidence="11" type="primary">cca</name>
    <name evidence="15" type="ORF">RH061_14975</name>
</gene>
<dbReference type="InterPro" id="IPR023068">
    <property type="entry name" value="CCA-adding_enz_firmicutes"/>
</dbReference>
<evidence type="ECO:0000256" key="5">
    <source>
        <dbReference type="ARBA" id="ARBA00022723"/>
    </source>
</evidence>
<comment type="function">
    <text evidence="11">Catalyzes the addition and repair of the essential 3'-terminal CCA sequence in tRNAs without using a nucleic acid template. Adds these three nucleotides in the order of C, C, and A to the tRNA nucleotide-73, using CTP and ATP as substrates and producing inorganic pyrophosphate. tRNA 3'-terminal CCA addition is required both for tRNA processing and repair. Also involved in tRNA surveillance by mediating tandem CCA addition to generate a CCACCA at the 3' terminus of unstable tRNAs. While stable tRNAs receive only 3'-terminal CCA, unstable tRNAs are marked with CCACCA and rapidly degraded.</text>
</comment>
<dbReference type="HAMAP" id="MF_01263">
    <property type="entry name" value="CCA_bact_type3"/>
    <property type="match status" value="1"/>
</dbReference>
<dbReference type="Gene3D" id="1.20.58.560">
    <property type="match status" value="1"/>
</dbReference>
<feature type="binding site" evidence="11">
    <location>
        <position position="155"/>
    </location>
    <ligand>
        <name>ATP</name>
        <dbReference type="ChEBI" id="CHEBI:30616"/>
    </ligand>
</feature>
<evidence type="ECO:0000256" key="4">
    <source>
        <dbReference type="ARBA" id="ARBA00022695"/>
    </source>
</evidence>
<evidence type="ECO:0000256" key="7">
    <source>
        <dbReference type="ARBA" id="ARBA00022800"/>
    </source>
</evidence>
<dbReference type="Pfam" id="PF12627">
    <property type="entry name" value="PolyA_pol_RNAbd"/>
    <property type="match status" value="1"/>
</dbReference>
<dbReference type="GO" id="GO:0004810">
    <property type="term" value="F:CCA tRNA nucleotidyltransferase activity"/>
    <property type="evidence" value="ECO:0007669"/>
    <property type="project" value="UniProtKB-EC"/>
</dbReference>
<evidence type="ECO:0000256" key="10">
    <source>
        <dbReference type="ARBA" id="ARBA00022884"/>
    </source>
</evidence>
<evidence type="ECO:0000259" key="14">
    <source>
        <dbReference type="Pfam" id="PF13735"/>
    </source>
</evidence>
<dbReference type="InterPro" id="IPR043519">
    <property type="entry name" value="NT_sf"/>
</dbReference>
<evidence type="ECO:0000256" key="11">
    <source>
        <dbReference type="HAMAP-Rule" id="MF_01263"/>
    </source>
</evidence>
<feature type="binding site" evidence="11">
    <location>
        <position position="164"/>
    </location>
    <ligand>
        <name>ATP</name>
        <dbReference type="ChEBI" id="CHEBI:30616"/>
    </ligand>
</feature>
<keyword evidence="10 11" id="KW-0694">RNA-binding</keyword>
<keyword evidence="5 11" id="KW-0479">Metal-binding</keyword>
<dbReference type="InterPro" id="IPR002646">
    <property type="entry name" value="PolA_pol_head_dom"/>
</dbReference>
<evidence type="ECO:0000256" key="8">
    <source>
        <dbReference type="ARBA" id="ARBA00022840"/>
    </source>
</evidence>
<dbReference type="Proteomes" id="UP001303324">
    <property type="component" value="Chromosome"/>
</dbReference>
<feature type="binding site" evidence="11">
    <location>
        <position position="31"/>
    </location>
    <ligand>
        <name>CTP</name>
        <dbReference type="ChEBI" id="CHEBI:37563"/>
    </ligand>
</feature>
<keyword evidence="9 11" id="KW-0460">Magnesium</keyword>
<dbReference type="Pfam" id="PF13735">
    <property type="entry name" value="tRNA_NucTran2_2"/>
    <property type="match status" value="1"/>
</dbReference>
<dbReference type="RefSeq" id="WP_311071328.1">
    <property type="nucleotide sequence ID" value="NZ_CP134494.1"/>
</dbReference>
<feature type="binding site" evidence="11">
    <location>
        <position position="155"/>
    </location>
    <ligand>
        <name>CTP</name>
        <dbReference type="ChEBI" id="CHEBI:37563"/>
    </ligand>
</feature>
<evidence type="ECO:0000313" key="15">
    <source>
        <dbReference type="EMBL" id="WNF21492.1"/>
    </source>
</evidence>
<name>A0ABY9VC60_9BACI</name>
<keyword evidence="8 11" id="KW-0067">ATP-binding</keyword>
<dbReference type="PANTHER" id="PTHR46173:SF1">
    <property type="entry name" value="CCA TRNA NUCLEOTIDYLTRANSFERASE 1, MITOCHONDRIAL"/>
    <property type="match status" value="1"/>
</dbReference>
<dbReference type="EMBL" id="CP134494">
    <property type="protein sequence ID" value="WNF21492.1"/>
    <property type="molecule type" value="Genomic_DNA"/>
</dbReference>
<dbReference type="Gene3D" id="3.30.460.10">
    <property type="entry name" value="Beta Polymerase, domain 2"/>
    <property type="match status" value="1"/>
</dbReference>
<dbReference type="Pfam" id="PF01743">
    <property type="entry name" value="PolyA_pol"/>
    <property type="match status" value="1"/>
</dbReference>
<dbReference type="SUPFAM" id="SSF81891">
    <property type="entry name" value="Poly A polymerase C-terminal region-like"/>
    <property type="match status" value="1"/>
</dbReference>
<dbReference type="SUPFAM" id="SSF81301">
    <property type="entry name" value="Nucleotidyltransferase"/>
    <property type="match status" value="1"/>
</dbReference>
<evidence type="ECO:0000256" key="2">
    <source>
        <dbReference type="ARBA" id="ARBA00022679"/>
    </source>
</evidence>
<feature type="domain" description="Poly A polymerase head" evidence="12">
    <location>
        <begin position="23"/>
        <end position="142"/>
    </location>
</feature>
<feature type="binding site" evidence="11">
    <location>
        <position position="43"/>
    </location>
    <ligand>
        <name>Mg(2+)</name>
        <dbReference type="ChEBI" id="CHEBI:18420"/>
    </ligand>
</feature>
<comment type="subunit">
    <text evidence="11">Homodimer.</text>
</comment>
<keyword evidence="4 11" id="KW-0548">Nucleotidyltransferase</keyword>
<dbReference type="Gene3D" id="1.10.246.80">
    <property type="match status" value="1"/>
</dbReference>
<feature type="domain" description="tRNA nucleotidyltransferase/poly(A) polymerase RNA and SrmB- binding" evidence="13">
    <location>
        <begin position="171"/>
        <end position="229"/>
    </location>
</feature>
<evidence type="ECO:0000259" key="13">
    <source>
        <dbReference type="Pfam" id="PF12627"/>
    </source>
</evidence>
<protein>
    <recommendedName>
        <fullName evidence="11">CCA-adding enzyme</fullName>
        <ecNumber evidence="11">2.7.7.72</ecNumber>
    </recommendedName>
    <alternativeName>
        <fullName evidence="11">CCA tRNA nucleotidyltransferase</fullName>
    </alternativeName>
    <alternativeName>
        <fullName evidence="11">tRNA CCA-pyrophosphorylase</fullName>
    </alternativeName>
    <alternativeName>
        <fullName evidence="11">tRNA adenylyl-/cytidylyl- transferase</fullName>
    </alternativeName>
    <alternativeName>
        <fullName evidence="11">tRNA nucleotidyltransferase</fullName>
    </alternativeName>
    <alternativeName>
        <fullName evidence="11">tRNA-NT</fullName>
    </alternativeName>
</protein>
<comment type="similarity">
    <text evidence="11">Belongs to the tRNA nucleotidyltransferase/poly(A) polymerase family. Bacterial CCA-adding enzyme type 3 subfamily.</text>
</comment>
<dbReference type="PANTHER" id="PTHR46173">
    <property type="entry name" value="CCA TRNA NUCLEOTIDYLTRANSFERASE 1, MITOCHONDRIAL"/>
    <property type="match status" value="1"/>
</dbReference>